<evidence type="ECO:0000313" key="11">
    <source>
        <dbReference type="Proteomes" id="UP000509301"/>
    </source>
</evidence>
<keyword evidence="3 7" id="KW-0547">Nucleotide-binding</keyword>
<comment type="catalytic activity">
    <reaction evidence="7">
        <text>cob(II)yrinate + 2 L-glutamine + 2 ATP + 2 H2O = cob(II)yrinate a,c diamide + 2 L-glutamate + 2 ADP + 2 phosphate + 2 H(+)</text>
        <dbReference type="Rhea" id="RHEA:26289"/>
        <dbReference type="ChEBI" id="CHEBI:15377"/>
        <dbReference type="ChEBI" id="CHEBI:15378"/>
        <dbReference type="ChEBI" id="CHEBI:29985"/>
        <dbReference type="ChEBI" id="CHEBI:30616"/>
        <dbReference type="ChEBI" id="CHEBI:43474"/>
        <dbReference type="ChEBI" id="CHEBI:58359"/>
        <dbReference type="ChEBI" id="CHEBI:58537"/>
        <dbReference type="ChEBI" id="CHEBI:58894"/>
        <dbReference type="ChEBI" id="CHEBI:456216"/>
        <dbReference type="EC" id="6.3.5.11"/>
    </reaction>
</comment>
<evidence type="ECO:0000256" key="5">
    <source>
        <dbReference type="ARBA" id="ARBA00022842"/>
    </source>
</evidence>
<dbReference type="PANTHER" id="PTHR43873:SF1">
    <property type="entry name" value="COBYRINATE A,C-DIAMIDE SYNTHASE"/>
    <property type="match status" value="1"/>
</dbReference>
<dbReference type="EMBL" id="CP049074">
    <property type="protein sequence ID" value="QKQ99825.1"/>
    <property type="molecule type" value="Genomic_DNA"/>
</dbReference>
<dbReference type="InterPro" id="IPR011698">
    <property type="entry name" value="GATase_3"/>
</dbReference>
<gene>
    <name evidence="7" type="primary">cbiA</name>
    <name evidence="10" type="ORF">GWK48_04965</name>
</gene>
<evidence type="ECO:0000259" key="8">
    <source>
        <dbReference type="Pfam" id="PF01656"/>
    </source>
</evidence>
<dbReference type="OrthoDB" id="8896at2157"/>
<evidence type="ECO:0000256" key="7">
    <source>
        <dbReference type="HAMAP-Rule" id="MF_00027"/>
    </source>
</evidence>
<evidence type="ECO:0000256" key="3">
    <source>
        <dbReference type="ARBA" id="ARBA00022741"/>
    </source>
</evidence>
<reference evidence="10 11" key="1">
    <citation type="submission" date="2020-02" db="EMBL/GenBank/DDBJ databases">
        <title>Comparative genome analysis reveals the metabolism and evolution of the thermophilic archaeal genus Metallosphaera.</title>
        <authorList>
            <person name="Jiang C."/>
        </authorList>
    </citation>
    <scope>NUCLEOTIDE SEQUENCE [LARGE SCALE GENOMIC DNA]</scope>
    <source>
        <strain evidence="10 11">Ric-A</strain>
    </source>
</reference>
<evidence type="ECO:0000256" key="6">
    <source>
        <dbReference type="ARBA" id="ARBA00022962"/>
    </source>
</evidence>
<dbReference type="GeneID" id="55641277"/>
<proteinExistence type="inferred from homology"/>
<feature type="domain" description="CobQ/CobB/MinD/ParA nucleotide binding" evidence="8">
    <location>
        <begin position="7"/>
        <end position="175"/>
    </location>
</feature>
<feature type="domain" description="CobB/CobQ-like glutamine amidotransferase" evidence="9">
    <location>
        <begin position="247"/>
        <end position="431"/>
    </location>
</feature>
<dbReference type="SUPFAM" id="SSF52540">
    <property type="entry name" value="P-loop containing nucleoside triphosphate hydrolases"/>
    <property type="match status" value="1"/>
</dbReference>
<keyword evidence="2 7" id="KW-0436">Ligase</keyword>
<comment type="function">
    <text evidence="7">Catalyzes the ATP-dependent amidation of the two carboxylate groups at positions a and c of cobyrinate, using either L-glutamine or ammonia as the nitrogen source.</text>
</comment>
<organism evidence="10 11">
    <name type="scientific">Metallosphaera tengchongensis</name>
    <dbReference type="NCBI Taxonomy" id="1532350"/>
    <lineage>
        <taxon>Archaea</taxon>
        <taxon>Thermoproteota</taxon>
        <taxon>Thermoprotei</taxon>
        <taxon>Sulfolobales</taxon>
        <taxon>Sulfolobaceae</taxon>
        <taxon>Metallosphaera</taxon>
    </lineage>
</organism>
<dbReference type="HAMAP" id="MF_00027">
    <property type="entry name" value="CobB_CbiA"/>
    <property type="match status" value="1"/>
</dbReference>
<dbReference type="Gene3D" id="3.40.50.300">
    <property type="entry name" value="P-loop containing nucleotide triphosphate hydrolases"/>
    <property type="match status" value="1"/>
</dbReference>
<comment type="miscellaneous">
    <text evidence="7">The a and c carboxylates of cobyrinate are activated for nucleophilic attack via formation of a phosphorylated intermediate by ATP. CbiA catalyzes first the amidation of the c-carboxylate, and then that of the a-carboxylate.</text>
</comment>
<keyword evidence="7" id="KW-0169">Cobalamin biosynthesis</keyword>
<dbReference type="InterPro" id="IPR002586">
    <property type="entry name" value="CobQ/CobB/MinD/ParA_Nub-bd_dom"/>
</dbReference>
<keyword evidence="4 7" id="KW-0067">ATP-binding</keyword>
<accession>A0A6N0NSW0</accession>
<dbReference type="PANTHER" id="PTHR43873">
    <property type="entry name" value="COBYRINATE A,C-DIAMIDE SYNTHASE"/>
    <property type="match status" value="1"/>
</dbReference>
<protein>
    <recommendedName>
        <fullName evidence="7">Cobyrinate a,c-diamide synthase</fullName>
        <ecNumber evidence="7">6.3.5.11</ecNumber>
    </recommendedName>
    <alternativeName>
        <fullName evidence="7">Cobyrinic acid a,c-diamide synthetase</fullName>
    </alternativeName>
</protein>
<dbReference type="NCBIfam" id="TIGR00379">
    <property type="entry name" value="cobB"/>
    <property type="match status" value="1"/>
</dbReference>
<dbReference type="EC" id="6.3.5.11" evidence="7"/>
<dbReference type="InterPro" id="IPR004484">
    <property type="entry name" value="CbiA/CobB_synth"/>
</dbReference>
<name>A0A6N0NSW0_9CREN</name>
<keyword evidence="11" id="KW-1185">Reference proteome</keyword>
<evidence type="ECO:0000256" key="4">
    <source>
        <dbReference type="ARBA" id="ARBA00022840"/>
    </source>
</evidence>
<dbReference type="Pfam" id="PF01656">
    <property type="entry name" value="CbiA"/>
    <property type="match status" value="1"/>
</dbReference>
<dbReference type="GO" id="GO:0009236">
    <property type="term" value="P:cobalamin biosynthetic process"/>
    <property type="evidence" value="ECO:0007669"/>
    <property type="project" value="UniProtKB-UniRule"/>
</dbReference>
<dbReference type="InterPro" id="IPR029062">
    <property type="entry name" value="Class_I_gatase-like"/>
</dbReference>
<dbReference type="CDD" id="cd05388">
    <property type="entry name" value="CobB_N"/>
    <property type="match status" value="1"/>
</dbReference>
<dbReference type="PROSITE" id="PS51274">
    <property type="entry name" value="GATASE_COBBQ"/>
    <property type="match status" value="1"/>
</dbReference>
<comment type="domain">
    <text evidence="7">Comprises of two domains. The C-terminal domain contains the binding site for glutamine and catalyzes the hydrolysis of this substrate to glutamate and ammonia. The N-terminal domain is anticipated to bind ATP and cobyrinate and catalyzes the ultimate synthesis of the diamide product. The ammonia produced via the glutaminase domain is probably translocated to the adjacent domain via a molecular tunnel, where it reacts with an activated intermediate.</text>
</comment>
<dbReference type="SUPFAM" id="SSF52317">
    <property type="entry name" value="Class I glutamine amidotransferase-like"/>
    <property type="match status" value="1"/>
</dbReference>
<dbReference type="UniPathway" id="UPA00148">
    <property type="reaction ID" value="UER00231"/>
</dbReference>
<keyword evidence="6 7" id="KW-0315">Glutamine amidotransferase</keyword>
<dbReference type="InterPro" id="IPR027417">
    <property type="entry name" value="P-loop_NTPase"/>
</dbReference>
<feature type="site" description="Increases nucleophilicity of active site Cys" evidence="7">
    <location>
        <position position="427"/>
    </location>
</feature>
<evidence type="ECO:0000259" key="9">
    <source>
        <dbReference type="Pfam" id="PF07685"/>
    </source>
</evidence>
<dbReference type="RefSeq" id="WP_174630189.1">
    <property type="nucleotide sequence ID" value="NZ_CP049074.1"/>
</dbReference>
<evidence type="ECO:0000256" key="2">
    <source>
        <dbReference type="ARBA" id="ARBA00022598"/>
    </source>
</evidence>
<feature type="active site" description="Nucleophile" evidence="7">
    <location>
        <position position="326"/>
    </location>
</feature>
<dbReference type="Pfam" id="PF07685">
    <property type="entry name" value="GATase_3"/>
    <property type="match status" value="1"/>
</dbReference>
<dbReference type="GO" id="GO:0005524">
    <property type="term" value="F:ATP binding"/>
    <property type="evidence" value="ECO:0007669"/>
    <property type="project" value="UniProtKB-UniRule"/>
</dbReference>
<comment type="similarity">
    <text evidence="7">Belongs to the CobB/CbiA family.</text>
</comment>
<dbReference type="Proteomes" id="UP000509301">
    <property type="component" value="Chromosome"/>
</dbReference>
<dbReference type="AlphaFoldDB" id="A0A6N0NSW0"/>
<evidence type="ECO:0000256" key="1">
    <source>
        <dbReference type="ARBA" id="ARBA00001946"/>
    </source>
</evidence>
<dbReference type="NCBIfam" id="NF002204">
    <property type="entry name" value="PRK01077.1"/>
    <property type="match status" value="1"/>
</dbReference>
<dbReference type="KEGG" id="mten:GWK48_04965"/>
<comment type="cofactor">
    <cofactor evidence="1 7">
        <name>Mg(2+)</name>
        <dbReference type="ChEBI" id="CHEBI:18420"/>
    </cofactor>
</comment>
<comment type="pathway">
    <text evidence="7">Cofactor biosynthesis; adenosylcobalamin biosynthesis; cob(II)yrinate a,c-diamide from sirohydrochlorin (anaerobic route): step 10/10.</text>
</comment>
<evidence type="ECO:0000313" key="10">
    <source>
        <dbReference type="EMBL" id="QKQ99825.1"/>
    </source>
</evidence>
<keyword evidence="5 7" id="KW-0460">Magnesium</keyword>
<dbReference type="CDD" id="cd03130">
    <property type="entry name" value="GATase1_CobB"/>
    <property type="match status" value="1"/>
</dbReference>
<sequence>MIQPRVIISSDRSNSGKTLISSGIMMALSKRFKVRGFKVGPDYIDGGYHKIATGQPSINLDLFMMGEDGVRESLARYSRGYDISVIEGVMGLYDGHGIEYSTYEVARVTGTPIVLVIDCSAMGSTAAAVIYGLKQFGNADVKGVIFNKIGSEKHYLYCKDKLRDVKALGYIPKLSQEIPSRHLGLFTVETYDKAKEAINLVSKYVETNIDMDLLMEIASQASPIKTDFQHAEPTNPIGRGGSRRIAAVAYDSAFSFYYQENLDILGEKFELKFFSPILNEKVENADLIYLGGGYPELYAEELSKSFSTAKWIKQAANDGKKVLAECGGLMYLSRYLEYNGRKYQLANLLDVGITFQGRLTLGYRIADTIEDSFISRRGDTINGHEFHVSLPEYVNEKRFVFKYRNGNGIENGYDGIKVNDTLASYLHLHFSRLRRRLSF</sequence>
<dbReference type="GO" id="GO:0042242">
    <property type="term" value="F:cobyrinic acid a,c-diamide synthase activity"/>
    <property type="evidence" value="ECO:0007669"/>
    <property type="project" value="UniProtKB-UniRule"/>
</dbReference>
<dbReference type="Gene3D" id="3.40.50.880">
    <property type="match status" value="1"/>
</dbReference>